<accession>A0A9Q0FFK3</accession>
<name>A0A9Q0FFK3_9ROSI</name>
<dbReference type="Pfam" id="PF00574">
    <property type="entry name" value="CLP_protease"/>
    <property type="match status" value="1"/>
</dbReference>
<reference evidence="1" key="1">
    <citation type="submission" date="2022-02" db="EMBL/GenBank/DDBJ databases">
        <authorList>
            <person name="Henning P.M."/>
            <person name="McCubbin A.G."/>
            <person name="Shore J.S."/>
        </authorList>
    </citation>
    <scope>NUCLEOTIDE SEQUENCE</scope>
    <source>
        <strain evidence="1">F60SS</strain>
        <tissue evidence="1">Leaves</tissue>
    </source>
</reference>
<comment type="caution">
    <text evidence="1">The sequence shown here is derived from an EMBL/GenBank/DDBJ whole genome shotgun (WGS) entry which is preliminary data.</text>
</comment>
<evidence type="ECO:0000313" key="1">
    <source>
        <dbReference type="EMBL" id="KAJ4829416.1"/>
    </source>
</evidence>
<sequence length="116" mass="13245">MDLQQPMLDEFRVQVLRLTEANLGFQVLRLNEANLGFQVGDDAKSERHIYNVLQVEKDVAKDRYMSALEALEFGLIDEVIDRVSIIPLPPLPAKVTSTLKVPMKFMTPDIPEDEIY</sequence>
<gene>
    <name evidence="1" type="ORF">Tsubulata_006608</name>
</gene>
<keyword evidence="2" id="KW-1185">Reference proteome</keyword>
<organism evidence="1 2">
    <name type="scientific">Turnera subulata</name>
    <dbReference type="NCBI Taxonomy" id="218843"/>
    <lineage>
        <taxon>Eukaryota</taxon>
        <taxon>Viridiplantae</taxon>
        <taxon>Streptophyta</taxon>
        <taxon>Embryophyta</taxon>
        <taxon>Tracheophyta</taxon>
        <taxon>Spermatophyta</taxon>
        <taxon>Magnoliopsida</taxon>
        <taxon>eudicotyledons</taxon>
        <taxon>Gunneridae</taxon>
        <taxon>Pentapetalae</taxon>
        <taxon>rosids</taxon>
        <taxon>fabids</taxon>
        <taxon>Malpighiales</taxon>
        <taxon>Passifloraceae</taxon>
        <taxon>Turnera</taxon>
    </lineage>
</organism>
<dbReference type="EMBL" id="JAKUCV010005901">
    <property type="protein sequence ID" value="KAJ4829416.1"/>
    <property type="molecule type" value="Genomic_DNA"/>
</dbReference>
<dbReference type="Gene3D" id="3.90.226.10">
    <property type="entry name" value="2-enoyl-CoA Hydratase, Chain A, domain 1"/>
    <property type="match status" value="1"/>
</dbReference>
<dbReference type="OrthoDB" id="1722325at2759"/>
<dbReference type="InterPro" id="IPR023562">
    <property type="entry name" value="ClpP/TepA"/>
</dbReference>
<reference evidence="1" key="2">
    <citation type="journal article" date="2023" name="Plants (Basel)">
        <title>Annotation of the Turnera subulata (Passifloraceae) Draft Genome Reveals the S-Locus Evolved after the Divergence of Turneroideae from Passifloroideae in a Stepwise Manner.</title>
        <authorList>
            <person name="Henning P.M."/>
            <person name="Roalson E.H."/>
            <person name="Mir W."/>
            <person name="McCubbin A.G."/>
            <person name="Shore J.S."/>
        </authorList>
    </citation>
    <scope>NUCLEOTIDE SEQUENCE</scope>
    <source>
        <strain evidence="1">F60SS</strain>
    </source>
</reference>
<dbReference type="AlphaFoldDB" id="A0A9Q0FFK3"/>
<proteinExistence type="predicted"/>
<dbReference type="InterPro" id="IPR029045">
    <property type="entry name" value="ClpP/crotonase-like_dom_sf"/>
</dbReference>
<dbReference type="SUPFAM" id="SSF52096">
    <property type="entry name" value="ClpP/crotonase"/>
    <property type="match status" value="1"/>
</dbReference>
<evidence type="ECO:0000313" key="2">
    <source>
        <dbReference type="Proteomes" id="UP001141552"/>
    </source>
</evidence>
<evidence type="ECO:0008006" key="3">
    <source>
        <dbReference type="Google" id="ProtNLM"/>
    </source>
</evidence>
<protein>
    <recommendedName>
        <fullName evidence="3">ATP-dependent Clp protease proteolytic subunit</fullName>
    </recommendedName>
</protein>
<dbReference type="Proteomes" id="UP001141552">
    <property type="component" value="Unassembled WGS sequence"/>
</dbReference>